<keyword evidence="3" id="KW-0645">Protease</keyword>
<dbReference type="EC" id="3.4.16.4" evidence="3"/>
<name>A0A1L6TG42_PISSA</name>
<evidence type="ECO:0000313" key="3">
    <source>
        <dbReference type="EMBL" id="ALB21355.1"/>
    </source>
</evidence>
<dbReference type="PRINTS" id="PR00922">
    <property type="entry name" value="DADACBPTASE3"/>
</dbReference>
<dbReference type="Gene3D" id="3.50.80.20">
    <property type="entry name" value="D-Ala-D-Ala carboxypeptidase C, peptidase S13"/>
    <property type="match status" value="1"/>
</dbReference>
<dbReference type="InterPro" id="IPR000667">
    <property type="entry name" value="Peptidase_S13"/>
</dbReference>
<organism evidence="3 4">
    <name type="scientific">Piscirickettsia salmonis</name>
    <dbReference type="NCBI Taxonomy" id="1238"/>
    <lineage>
        <taxon>Bacteria</taxon>
        <taxon>Pseudomonadati</taxon>
        <taxon>Pseudomonadota</taxon>
        <taxon>Gammaproteobacteria</taxon>
        <taxon>Thiotrichales</taxon>
        <taxon>Piscirickettsiaceae</taxon>
        <taxon>Piscirickettsia</taxon>
    </lineage>
</organism>
<proteinExistence type="inferred from homology"/>
<evidence type="ECO:0000256" key="2">
    <source>
        <dbReference type="ARBA" id="ARBA00022801"/>
    </source>
</evidence>
<protein>
    <submittedName>
        <fullName evidence="3">D-alanyl-D-alanine carboxypeptidase</fullName>
        <ecNumber evidence="3">3.4.16.4</ecNumber>
    </submittedName>
</protein>
<dbReference type="Proteomes" id="UP000029558">
    <property type="component" value="Chromosome"/>
</dbReference>
<dbReference type="EMBL" id="CP012508">
    <property type="protein sequence ID" value="ALB21355.1"/>
    <property type="molecule type" value="Genomic_DNA"/>
</dbReference>
<dbReference type="InterPro" id="IPR012338">
    <property type="entry name" value="Beta-lactam/transpept-like"/>
</dbReference>
<keyword evidence="2 3" id="KW-0378">Hydrolase</keyword>
<dbReference type="PANTHER" id="PTHR30023:SF0">
    <property type="entry name" value="PENICILLIN-SENSITIVE CARBOXYPEPTIDASE A"/>
    <property type="match status" value="1"/>
</dbReference>
<evidence type="ECO:0000313" key="4">
    <source>
        <dbReference type="Proteomes" id="UP000029558"/>
    </source>
</evidence>
<keyword evidence="3" id="KW-0121">Carboxypeptidase</keyword>
<reference evidence="3 4" key="1">
    <citation type="journal article" date="2014" name="Genome Announc.">
        <title>Comparative Genome Analysis of Two Isolates of the Fish Pathogen Piscirickettsia salmonis from Different Hosts Reveals Major Differences in Virulence-Associated Secretion Systems.</title>
        <authorList>
            <person name="Bohle H."/>
            <person name="Henriquez P."/>
            <person name="Grothusen H."/>
            <person name="Navas E."/>
            <person name="Sandoval A."/>
            <person name="Bustamante F."/>
            <person name="Bustos P."/>
            <person name="Mancilla M."/>
        </authorList>
    </citation>
    <scope>NUCLEOTIDE SEQUENCE [LARGE SCALE GENOMIC DNA]</scope>
    <source>
        <strain evidence="4">B1-32597</strain>
    </source>
</reference>
<dbReference type="PANTHER" id="PTHR30023">
    <property type="entry name" value="D-ALANYL-D-ALANINE CARBOXYPEPTIDASE"/>
    <property type="match status" value="1"/>
</dbReference>
<dbReference type="SUPFAM" id="SSF56601">
    <property type="entry name" value="beta-lactamase/transpeptidase-like"/>
    <property type="match status" value="1"/>
</dbReference>
<dbReference type="RefSeq" id="WP_036773333.1">
    <property type="nucleotide sequence ID" value="NZ_CP013781.1"/>
</dbReference>
<dbReference type="GO" id="GO:0006508">
    <property type="term" value="P:proteolysis"/>
    <property type="evidence" value="ECO:0007669"/>
    <property type="project" value="InterPro"/>
</dbReference>
<dbReference type="GO" id="GO:0009002">
    <property type="term" value="F:serine-type D-Ala-D-Ala carboxypeptidase activity"/>
    <property type="evidence" value="ECO:0007669"/>
    <property type="project" value="UniProtKB-EC"/>
</dbReference>
<accession>A0A1L6TG42</accession>
<dbReference type="NCBIfam" id="TIGR00666">
    <property type="entry name" value="PBP4"/>
    <property type="match status" value="1"/>
</dbReference>
<dbReference type="Pfam" id="PF02113">
    <property type="entry name" value="Peptidase_S13"/>
    <property type="match status" value="1"/>
</dbReference>
<sequence length="478" mass="53683">MQLMKRKRYVLSILLLSAIVALVMGVKASYAKDHADEKTQLMQCLTPKVLRLAKTTQVGLIAEDLTNGELLYSQNATQSFLPASVIKLVTAIAALAYLPEDYQFKTRIGLAGKQVGQLFLGQVYIKFAGDPSFKSDYLTRFVEKLYAQGVRRFNGNIIVDRHDFTAPDAAPGWLVDNMHICYAAPINALILDENCRRTAIFTEDHKVIIKPEFPLSFSNQVKISDDMSLPCRLEIGIKPGNHVVFYGCMQPQQSYRLALAVRDPLDYLAQRLQQVFKQQGITWQGKVREESSVKQGNAFIYFHSQPLGLMIEEMLATSNNIIAEALLKKLGQLYYHQPGSFTDGIAAIKAILTDQLHLDTENWLLYDGSGLSRYNQVTPEQFNQLLIALYKKPMLYKKVYAALPRLGVDGRLVYYSVPRHLKGKIRGKTGSMQGVSNLVSIVKLSSGHDIAVSLFLSPGLNKFKNYRKVQMNLLDCFA</sequence>
<comment type="similarity">
    <text evidence="1">Belongs to the peptidase S13 family.</text>
</comment>
<evidence type="ECO:0000256" key="1">
    <source>
        <dbReference type="ARBA" id="ARBA00006096"/>
    </source>
</evidence>
<dbReference type="Gene3D" id="3.40.710.10">
    <property type="entry name" value="DD-peptidase/beta-lactamase superfamily"/>
    <property type="match status" value="2"/>
</dbReference>
<gene>
    <name evidence="3" type="ORF">KU39_169</name>
</gene>
<dbReference type="OrthoDB" id="9802627at2"/>
<dbReference type="AlphaFoldDB" id="A0A1L6TG42"/>
<dbReference type="GO" id="GO:0000270">
    <property type="term" value="P:peptidoglycan metabolic process"/>
    <property type="evidence" value="ECO:0007669"/>
    <property type="project" value="TreeGrafter"/>
</dbReference>